<protein>
    <recommendedName>
        <fullName evidence="3">DUF4192 family protein</fullName>
    </recommendedName>
</protein>
<evidence type="ECO:0000313" key="2">
    <source>
        <dbReference type="Proteomes" id="UP001056336"/>
    </source>
</evidence>
<proteinExistence type="predicted"/>
<evidence type="ECO:0008006" key="3">
    <source>
        <dbReference type="Google" id="ProtNLM"/>
    </source>
</evidence>
<dbReference type="Proteomes" id="UP001056336">
    <property type="component" value="Chromosome"/>
</dbReference>
<reference evidence="1" key="2">
    <citation type="submission" date="2022-05" db="EMBL/GenBank/DDBJ databases">
        <authorList>
            <person name="Kim J.-S."/>
            <person name="Lee K."/>
            <person name="Suh M."/>
            <person name="Eom M."/>
            <person name="Kim J.-S."/>
            <person name="Kim D.-S."/>
            <person name="Ko S.-H."/>
            <person name="Shin Y."/>
            <person name="Lee J.-S."/>
        </authorList>
    </citation>
    <scope>NUCLEOTIDE SEQUENCE</scope>
    <source>
        <strain evidence="1">N237</strain>
    </source>
</reference>
<dbReference type="RefSeq" id="WP_249773483.1">
    <property type="nucleotide sequence ID" value="NZ_CP097332.1"/>
</dbReference>
<organism evidence="1 2">
    <name type="scientific">Jatrophihabitans telluris</name>
    <dbReference type="NCBI Taxonomy" id="2038343"/>
    <lineage>
        <taxon>Bacteria</taxon>
        <taxon>Bacillati</taxon>
        <taxon>Actinomycetota</taxon>
        <taxon>Actinomycetes</taxon>
        <taxon>Jatrophihabitantales</taxon>
        <taxon>Jatrophihabitantaceae</taxon>
        <taxon>Jatrophihabitans</taxon>
    </lineage>
</organism>
<dbReference type="EMBL" id="CP097332">
    <property type="protein sequence ID" value="UQX89587.1"/>
    <property type="molecule type" value="Genomic_DNA"/>
</dbReference>
<sequence>MPLSLVSAPVLGFDLVRHPNGPGVAAILIRAMQLQPVDLPRFGRPFPASGPSRAQCWDAIADAQASAGLGSLRGSYVPRRTGDRLSVLETVADDLVRSMIVDLDDLRRLIGAEILAWTDADRNAAPAEPAGSAGLTGGSGHPEQAVLDAEEALFDAVAAQWITGLWPDGEAGPEAVALTGRYRAAEAGLGDRPVDVGPAEASVAAVLDQLRRCTDSDRARLRTIGQVMRASGSQWAEAVHDASWAAYTTGRVRAAAMAQLLGVQAFRAGGFDATDGAEGLWNLVSGHLQACVMGDVLSDETLTTLTRAWTAAFGR</sequence>
<gene>
    <name evidence="1" type="ORF">M6D93_06160</name>
</gene>
<reference evidence="1" key="1">
    <citation type="journal article" date="2018" name="Int. J. Syst. Evol. Microbiol.">
        <title>Jatrophihabitans telluris sp. nov., isolated from sediment soil of lava forest wetlands and the emended description of the genus Jatrophihabitans.</title>
        <authorList>
            <person name="Lee K.C."/>
            <person name="Suh M.K."/>
            <person name="Eom M.K."/>
            <person name="Kim K.K."/>
            <person name="Kim J.S."/>
            <person name="Kim D.S."/>
            <person name="Ko S.H."/>
            <person name="Shin Y.K."/>
            <person name="Lee J.S."/>
        </authorList>
    </citation>
    <scope>NUCLEOTIDE SEQUENCE</scope>
    <source>
        <strain evidence="1">N237</strain>
    </source>
</reference>
<evidence type="ECO:0000313" key="1">
    <source>
        <dbReference type="EMBL" id="UQX89587.1"/>
    </source>
</evidence>
<name>A0ABY4R272_9ACTN</name>
<accession>A0ABY4R272</accession>
<keyword evidence="2" id="KW-1185">Reference proteome</keyword>